<dbReference type="Pfam" id="PF19524">
    <property type="entry name" value="DUF6054"/>
    <property type="match status" value="1"/>
</dbReference>
<reference evidence="1 2" key="1">
    <citation type="submission" date="2020-08" db="EMBL/GenBank/DDBJ databases">
        <authorList>
            <person name="Liu C."/>
            <person name="Sun Q."/>
        </authorList>
    </citation>
    <scope>NUCLEOTIDE SEQUENCE [LARGE SCALE GENOMIC DNA]</scope>
    <source>
        <strain evidence="1 2">NSJ-61</strain>
    </source>
</reference>
<proteinExistence type="predicted"/>
<evidence type="ECO:0000313" key="1">
    <source>
        <dbReference type="EMBL" id="QNM11621.1"/>
    </source>
</evidence>
<dbReference type="InterPro" id="IPR046117">
    <property type="entry name" value="DUF6054"/>
</dbReference>
<evidence type="ECO:0000313" key="2">
    <source>
        <dbReference type="Proteomes" id="UP000515856"/>
    </source>
</evidence>
<protein>
    <submittedName>
        <fullName evidence="1">Uncharacterized protein</fullName>
    </submittedName>
</protein>
<gene>
    <name evidence="1" type="ORF">H9Q80_15415</name>
</gene>
<dbReference type="AlphaFoldDB" id="A0A7G9GLD9"/>
<dbReference type="RefSeq" id="WP_117452361.1">
    <property type="nucleotide sequence ID" value="NZ_CP060636.1"/>
</dbReference>
<dbReference type="KEGG" id="ehn:H9Q80_15415"/>
<organism evidence="1 2">
    <name type="scientific">[Eubacterium] hominis</name>
    <dbReference type="NCBI Taxonomy" id="2764325"/>
    <lineage>
        <taxon>Bacteria</taxon>
        <taxon>Bacillati</taxon>
        <taxon>Bacillota</taxon>
        <taxon>Erysipelotrichia</taxon>
        <taxon>Erysipelotrichales</taxon>
        <taxon>Erysipelotrichaceae</taxon>
        <taxon>Amedibacillus</taxon>
    </lineage>
</organism>
<dbReference type="EMBL" id="CP060636">
    <property type="protein sequence ID" value="QNM11621.1"/>
    <property type="molecule type" value="Genomic_DNA"/>
</dbReference>
<name>A0A7G9GLD9_9FIRM</name>
<dbReference type="Proteomes" id="UP000515856">
    <property type="component" value="Chromosome"/>
</dbReference>
<keyword evidence="2" id="KW-1185">Reference proteome</keyword>
<accession>A0A7G9GLD9</accession>
<sequence>MAKLRMKKIGNLKDEVMLLDEEVLKLGKSMEKADAFFTEDAHYFAVYEKYYYRADNYVTLSIHLYKQEDTIWIEAISAGGGGGILKISWGSEQDFLADFERLLRKQGYHE</sequence>